<reference evidence="3 4" key="1">
    <citation type="journal article" date="2016" name="Mol. Biol. Evol.">
        <title>Comparative Genomics of Early-Diverging Mushroom-Forming Fungi Provides Insights into the Origins of Lignocellulose Decay Capabilities.</title>
        <authorList>
            <person name="Nagy L.G."/>
            <person name="Riley R."/>
            <person name="Tritt A."/>
            <person name="Adam C."/>
            <person name="Daum C."/>
            <person name="Floudas D."/>
            <person name="Sun H."/>
            <person name="Yadav J.S."/>
            <person name="Pangilinan J."/>
            <person name="Larsson K.H."/>
            <person name="Matsuura K."/>
            <person name="Barry K."/>
            <person name="Labutti K."/>
            <person name="Kuo R."/>
            <person name="Ohm R.A."/>
            <person name="Bhattacharya S.S."/>
            <person name="Shirouzu T."/>
            <person name="Yoshinaga Y."/>
            <person name="Martin F.M."/>
            <person name="Grigoriev I.V."/>
            <person name="Hibbett D.S."/>
        </authorList>
    </citation>
    <scope>NUCLEOTIDE SEQUENCE [LARGE SCALE GENOMIC DNA]</scope>
    <source>
        <strain evidence="3 4">CBS 109695</strain>
    </source>
</reference>
<organism evidence="3 4">
    <name type="scientific">Athelia psychrophila</name>
    <dbReference type="NCBI Taxonomy" id="1759441"/>
    <lineage>
        <taxon>Eukaryota</taxon>
        <taxon>Fungi</taxon>
        <taxon>Dikarya</taxon>
        <taxon>Basidiomycota</taxon>
        <taxon>Agaricomycotina</taxon>
        <taxon>Agaricomycetes</taxon>
        <taxon>Agaricomycetidae</taxon>
        <taxon>Atheliales</taxon>
        <taxon>Atheliaceae</taxon>
        <taxon>Athelia</taxon>
    </lineage>
</organism>
<feature type="compositionally biased region" description="Low complexity" evidence="1">
    <location>
        <begin position="245"/>
        <end position="278"/>
    </location>
</feature>
<keyword evidence="4" id="KW-1185">Reference proteome</keyword>
<proteinExistence type="predicted"/>
<dbReference type="SUPFAM" id="SSF54695">
    <property type="entry name" value="POZ domain"/>
    <property type="match status" value="1"/>
</dbReference>
<dbReference type="PROSITE" id="PS50097">
    <property type="entry name" value="BTB"/>
    <property type="match status" value="1"/>
</dbReference>
<gene>
    <name evidence="3" type="ORF">FIBSPDRAFT_995201</name>
</gene>
<dbReference type="CDD" id="cd18186">
    <property type="entry name" value="BTB_POZ_ZBTB_KLHL-like"/>
    <property type="match status" value="1"/>
</dbReference>
<evidence type="ECO:0000256" key="1">
    <source>
        <dbReference type="SAM" id="MobiDB-lite"/>
    </source>
</evidence>
<evidence type="ECO:0000313" key="3">
    <source>
        <dbReference type="EMBL" id="KZP28409.1"/>
    </source>
</evidence>
<dbReference type="Gene3D" id="3.30.710.10">
    <property type="entry name" value="Potassium Channel Kv1.1, Chain A"/>
    <property type="match status" value="1"/>
</dbReference>
<protein>
    <recommendedName>
        <fullName evidence="2">BTB domain-containing protein</fullName>
    </recommendedName>
</protein>
<dbReference type="EMBL" id="KV417503">
    <property type="protein sequence ID" value="KZP28409.1"/>
    <property type="molecule type" value="Genomic_DNA"/>
</dbReference>
<feature type="domain" description="BTB" evidence="2">
    <location>
        <begin position="57"/>
        <end position="126"/>
    </location>
</feature>
<dbReference type="SMART" id="SM00225">
    <property type="entry name" value="BTB"/>
    <property type="match status" value="1"/>
</dbReference>
<dbReference type="Proteomes" id="UP000076532">
    <property type="component" value="Unassembled WGS sequence"/>
</dbReference>
<feature type="region of interest" description="Disordered" evidence="1">
    <location>
        <begin position="1"/>
        <end position="42"/>
    </location>
</feature>
<feature type="region of interest" description="Disordered" evidence="1">
    <location>
        <begin position="245"/>
        <end position="323"/>
    </location>
</feature>
<evidence type="ECO:0000313" key="4">
    <source>
        <dbReference type="Proteomes" id="UP000076532"/>
    </source>
</evidence>
<dbReference type="OrthoDB" id="2985972at2759"/>
<sequence>MTSQPTKTEMLTVRPTKPSLRINPNGKPIPGPPEGTASTPHQDLILTPHPIHYIKEGDVTFVVERTLYRVHTCFFARHSSVFASLLKSEDSAAISQDSYIQLAGVSIEEFEAFLSVIYPTQLGVTPDRTENEWRNLLSFASSFSFTSLITTALAGLDNYLQPVEKLLLGDQLGIPQLTHQGVRALCTRKTFLSPDEGRALGLENVMCVARLREETSCYQPGKDGRLTEKLVSEALAQRLIEPPAAAAAPNGAGPASNPPAAGAASTATAGSSSPSASSNLQKSTPADAKKNGDVAKAQAETGTGAKGKGKDGNNKGSNGTSGS</sequence>
<feature type="compositionally biased region" description="Low complexity" evidence="1">
    <location>
        <begin position="314"/>
        <end position="323"/>
    </location>
</feature>
<dbReference type="InterPro" id="IPR000210">
    <property type="entry name" value="BTB/POZ_dom"/>
</dbReference>
<evidence type="ECO:0000259" key="2">
    <source>
        <dbReference type="PROSITE" id="PS50097"/>
    </source>
</evidence>
<dbReference type="InterPro" id="IPR011333">
    <property type="entry name" value="SKP1/BTB/POZ_sf"/>
</dbReference>
<accession>A0A166RLN6</accession>
<name>A0A166RLN6_9AGAM</name>
<dbReference type="Pfam" id="PF00651">
    <property type="entry name" value="BTB"/>
    <property type="match status" value="1"/>
</dbReference>
<dbReference type="AlphaFoldDB" id="A0A166RLN6"/>